<evidence type="ECO:0000259" key="3">
    <source>
        <dbReference type="Pfam" id="PF01557"/>
    </source>
</evidence>
<dbReference type="Gene3D" id="3.90.850.10">
    <property type="entry name" value="Fumarylacetoacetase-like, C-terminal domain"/>
    <property type="match status" value="1"/>
</dbReference>
<dbReference type="InterPro" id="IPR036663">
    <property type="entry name" value="Fumarylacetoacetase_C_sf"/>
</dbReference>
<dbReference type="PANTHER" id="PTHR42796:SF4">
    <property type="entry name" value="FUMARYLACETOACETATE HYDROLASE DOMAIN-CONTAINING PROTEIN 2A"/>
    <property type="match status" value="1"/>
</dbReference>
<proteinExistence type="inferred from homology"/>
<keyword evidence="2" id="KW-0479">Metal-binding</keyword>
<evidence type="ECO:0000313" key="5">
    <source>
        <dbReference type="Proteomes" id="UP000183407"/>
    </source>
</evidence>
<dbReference type="GO" id="GO:0003824">
    <property type="term" value="F:catalytic activity"/>
    <property type="evidence" value="ECO:0007669"/>
    <property type="project" value="InterPro"/>
</dbReference>
<evidence type="ECO:0000256" key="1">
    <source>
        <dbReference type="ARBA" id="ARBA00010211"/>
    </source>
</evidence>
<dbReference type="SUPFAM" id="SSF56529">
    <property type="entry name" value="FAH"/>
    <property type="match status" value="1"/>
</dbReference>
<accession>A0A1H5MAN9</accession>
<evidence type="ECO:0000256" key="2">
    <source>
        <dbReference type="ARBA" id="ARBA00022723"/>
    </source>
</evidence>
<gene>
    <name evidence="4" type="ORF">SAMN04490220_8760</name>
</gene>
<sequence length="293" mass="31100">MRIANIDNRAALVVGEEGAERALDLATASHGRFGPELPAVYDAWNDVTAWAAEQDFSTLADDSFPIDRALLGAPSPTPRQVFAVGLNYHAHAAESGFESPTHLPPVFTKYVSSFTGPDTDVTIPAGGNVDWEIELVAVIGRETSNIDDAGAWSHVAGLTAGQDISERVSQLRGPAPQFGLGKSFPGFSPQGPWLVTPDEFANPDDLELGCTVDGEEVQKGRTKDLIFPVAALIAALSHTVTLYPGDVIFTGTPSGVGVGRDPQRFLQPGEKLDSWIEGIGQLHQSFVADPGTK</sequence>
<dbReference type="GO" id="GO:0046872">
    <property type="term" value="F:metal ion binding"/>
    <property type="evidence" value="ECO:0007669"/>
    <property type="project" value="UniProtKB-KW"/>
</dbReference>
<reference evidence="5" key="1">
    <citation type="submission" date="2016-10" db="EMBL/GenBank/DDBJ databases">
        <authorList>
            <person name="Varghese N."/>
        </authorList>
    </citation>
    <scope>NUCLEOTIDE SEQUENCE [LARGE SCALE GENOMIC DNA]</scope>
    <source>
        <strain evidence="5">DSM 44719</strain>
    </source>
</reference>
<dbReference type="AlphaFoldDB" id="A0A1H5MAN9"/>
<dbReference type="GO" id="GO:0044281">
    <property type="term" value="P:small molecule metabolic process"/>
    <property type="evidence" value="ECO:0007669"/>
    <property type="project" value="UniProtKB-ARBA"/>
</dbReference>
<organism evidence="4 5">
    <name type="scientific">Rhodococcus jostii</name>
    <dbReference type="NCBI Taxonomy" id="132919"/>
    <lineage>
        <taxon>Bacteria</taxon>
        <taxon>Bacillati</taxon>
        <taxon>Actinomycetota</taxon>
        <taxon>Actinomycetes</taxon>
        <taxon>Mycobacteriales</taxon>
        <taxon>Nocardiaceae</taxon>
        <taxon>Rhodococcus</taxon>
    </lineage>
</organism>
<protein>
    <submittedName>
        <fullName evidence="4">2-keto-4-pentenoate hydratase/2-oxohepta-3-ene-1,7-dioic acid hydratase (Catechol pathway)</fullName>
    </submittedName>
</protein>
<dbReference type="Proteomes" id="UP000183407">
    <property type="component" value="Unassembled WGS sequence"/>
</dbReference>
<dbReference type="EMBL" id="FNTL01000005">
    <property type="protein sequence ID" value="SEE85741.1"/>
    <property type="molecule type" value="Genomic_DNA"/>
</dbReference>
<feature type="domain" description="Fumarylacetoacetase-like C-terminal" evidence="3">
    <location>
        <begin position="81"/>
        <end position="285"/>
    </location>
</feature>
<dbReference type="RefSeq" id="WP_073362629.1">
    <property type="nucleotide sequence ID" value="NZ_FNTL01000005.1"/>
</dbReference>
<dbReference type="OrthoDB" id="9805307at2"/>
<name>A0A1H5MAN9_RHOJO</name>
<dbReference type="InterPro" id="IPR011234">
    <property type="entry name" value="Fumarylacetoacetase-like_C"/>
</dbReference>
<dbReference type="Pfam" id="PF01557">
    <property type="entry name" value="FAA_hydrolase"/>
    <property type="match status" value="1"/>
</dbReference>
<evidence type="ECO:0000313" key="4">
    <source>
        <dbReference type="EMBL" id="SEE85741.1"/>
    </source>
</evidence>
<dbReference type="InterPro" id="IPR051121">
    <property type="entry name" value="FAH"/>
</dbReference>
<comment type="similarity">
    <text evidence="1">Belongs to the FAH family.</text>
</comment>
<dbReference type="PANTHER" id="PTHR42796">
    <property type="entry name" value="FUMARYLACETOACETATE HYDROLASE DOMAIN-CONTAINING PROTEIN 2A-RELATED"/>
    <property type="match status" value="1"/>
</dbReference>